<evidence type="ECO:0000259" key="1">
    <source>
        <dbReference type="Pfam" id="PF00534"/>
    </source>
</evidence>
<reference evidence="2 3" key="1">
    <citation type="journal article" date="2020" name="Sci. Rep.">
        <title>A novel cyanobacterial geosmin producer, revising GeoA distribution and dispersion patterns in Bacteria.</title>
        <authorList>
            <person name="Churro C."/>
            <person name="Semedo-Aguiar A.P."/>
            <person name="Silva A.D."/>
            <person name="Pereira-Leal J.B."/>
            <person name="Leite R.B."/>
        </authorList>
    </citation>
    <scope>NUCLEOTIDE SEQUENCE [LARGE SCALE GENOMIC DNA]</scope>
    <source>
        <strain evidence="2 3">IPMA8</strain>
    </source>
</reference>
<feature type="domain" description="Glycosyl transferase family 1" evidence="1">
    <location>
        <begin position="211"/>
        <end position="386"/>
    </location>
</feature>
<dbReference type="Gene3D" id="3.40.50.2000">
    <property type="entry name" value="Glycogen Phosphorylase B"/>
    <property type="match status" value="2"/>
</dbReference>
<gene>
    <name evidence="2" type="primary">bshA_2</name>
    <name evidence="2" type="ORF">E5S67_03767</name>
</gene>
<proteinExistence type="predicted"/>
<accession>A0ABX2D2V3</accession>
<evidence type="ECO:0000313" key="2">
    <source>
        <dbReference type="EMBL" id="NQE36005.1"/>
    </source>
</evidence>
<dbReference type="InterPro" id="IPR001296">
    <property type="entry name" value="Glyco_trans_1"/>
</dbReference>
<keyword evidence="2" id="KW-0808">Transferase</keyword>
<dbReference type="PANTHER" id="PTHR12526">
    <property type="entry name" value="GLYCOSYLTRANSFERASE"/>
    <property type="match status" value="1"/>
</dbReference>
<dbReference type="EC" id="2.4.1.-" evidence="2"/>
<sequence>MIYEPETKNLWSTDFDVTTITNMSKHIFLYTLDPGVGGVAQNNHLIMCTLARLGYQVTCVQPPAYDDRVINFQKQLGIQHLWVEAKNKNNSRGFDVESWQPTLINSSPKPSLIICSNTHPFASFAVKQIAIPLGIPYIVIENLVLPDMALRFVEYLDELSHHYIQAKSVIAVSYDDLGVLHRLFKLPKNKGKVIYYGRPVEYFTPCDFGVRDRLRQSLNIPTDAVVCFTAARIELRKGYQYQLEAIKQLMLSSVWSQLYFVWAGGGIFEPQLEKELQQAVEQLEITDKIKFLGQVTNVSEWLDTSDIFILPSVSEAFGMSIAEAMAKGLPVIATAVGGIPEVLGNTGKLLPDPNIDSQATVRELVTTIQDWVMTPQLRHDLGQHCKQRAEEMFREERSMKEVLEVIERVLLLSEDTSHEY</sequence>
<name>A0ABX2D2V3_9CYAN</name>
<comment type="caution">
    <text evidence="2">The sequence shown here is derived from an EMBL/GenBank/DDBJ whole genome shotgun (WGS) entry which is preliminary data.</text>
</comment>
<evidence type="ECO:0000313" key="3">
    <source>
        <dbReference type="Proteomes" id="UP000702425"/>
    </source>
</evidence>
<dbReference type="Pfam" id="PF00534">
    <property type="entry name" value="Glycos_transf_1"/>
    <property type="match status" value="1"/>
</dbReference>
<dbReference type="Proteomes" id="UP000702425">
    <property type="component" value="Unassembled WGS sequence"/>
</dbReference>
<dbReference type="SUPFAM" id="SSF53756">
    <property type="entry name" value="UDP-Glycosyltransferase/glycogen phosphorylase"/>
    <property type="match status" value="1"/>
</dbReference>
<dbReference type="GO" id="GO:0016757">
    <property type="term" value="F:glycosyltransferase activity"/>
    <property type="evidence" value="ECO:0007669"/>
    <property type="project" value="UniProtKB-KW"/>
</dbReference>
<keyword evidence="2" id="KW-0328">Glycosyltransferase</keyword>
<dbReference type="EMBL" id="SRRZ01000070">
    <property type="protein sequence ID" value="NQE36005.1"/>
    <property type="molecule type" value="Genomic_DNA"/>
</dbReference>
<dbReference type="PANTHER" id="PTHR12526:SF630">
    <property type="entry name" value="GLYCOSYLTRANSFERASE"/>
    <property type="match status" value="1"/>
</dbReference>
<dbReference type="CDD" id="cd03801">
    <property type="entry name" value="GT4_PimA-like"/>
    <property type="match status" value="1"/>
</dbReference>
<protein>
    <submittedName>
        <fullName evidence="2">N-acetyl-alpha-D-glucosaminyl L-malate synthase</fullName>
        <ecNumber evidence="2">2.4.1.-</ecNumber>
    </submittedName>
</protein>
<organism evidence="2 3">
    <name type="scientific">Microcoleus asticus IPMA8</name>
    <dbReference type="NCBI Taxonomy" id="2563858"/>
    <lineage>
        <taxon>Bacteria</taxon>
        <taxon>Bacillati</taxon>
        <taxon>Cyanobacteriota</taxon>
        <taxon>Cyanophyceae</taxon>
        <taxon>Oscillatoriophycideae</taxon>
        <taxon>Oscillatoriales</taxon>
        <taxon>Microcoleaceae</taxon>
        <taxon>Microcoleus</taxon>
        <taxon>Microcoleus asticus</taxon>
    </lineage>
</organism>
<keyword evidence="3" id="KW-1185">Reference proteome</keyword>